<organism evidence="1">
    <name type="scientific">Homo sapiens</name>
    <name type="common">Human</name>
    <dbReference type="NCBI Taxonomy" id="9606"/>
    <lineage>
        <taxon>Eukaryota</taxon>
        <taxon>Metazoa</taxon>
        <taxon>Chordata</taxon>
        <taxon>Craniata</taxon>
        <taxon>Vertebrata</taxon>
        <taxon>Euteleostomi</taxon>
        <taxon>Mammalia</taxon>
        <taxon>Eutheria</taxon>
        <taxon>Euarchontoglires</taxon>
        <taxon>Primates</taxon>
        <taxon>Haplorrhini</taxon>
        <taxon>Catarrhini</taxon>
        <taxon>Hominidae</taxon>
        <taxon>Homo</taxon>
    </lineage>
</organism>
<proteinExistence type="evidence at transcript level"/>
<protein>
    <submittedName>
        <fullName evidence="1">cDNA FLJ57500</fullName>
    </submittedName>
</protein>
<accession>B4E0A8</accession>
<evidence type="ECO:0000313" key="1">
    <source>
        <dbReference type="EMBL" id="BAG64370.1"/>
    </source>
</evidence>
<dbReference type="EMBL" id="AK303295">
    <property type="protein sequence ID" value="BAG64370.1"/>
    <property type="molecule type" value="mRNA"/>
</dbReference>
<reference evidence="1" key="1">
    <citation type="submission" date="2007-10" db="EMBL/GenBank/DDBJ databases">
        <title>NEDO human cDNA sequencing project focused on splicing variants.</title>
        <authorList>
            <person name="Wakamatsu A."/>
            <person name="Yamamoto J."/>
            <person name="Kimura K."/>
            <person name="Ishii S."/>
            <person name="Watanabe K."/>
            <person name="Sugiyama A."/>
            <person name="Murakawa K."/>
            <person name="Kaida T."/>
            <person name="Tsuchiya K."/>
            <person name="Fukuzumi Y."/>
            <person name="Kumagai A."/>
            <person name="Oishi Y."/>
            <person name="Yamamoto S."/>
            <person name="Ono Y."/>
            <person name="Komori Y."/>
            <person name="Yamazaki M."/>
            <person name="Kisu Y."/>
            <person name="Nishikawa T."/>
            <person name="Sugano S."/>
            <person name="Nomura N."/>
            <person name="Isogai T."/>
        </authorList>
    </citation>
    <scope>NUCLEOTIDE SEQUENCE</scope>
    <source>
        <tissue evidence="1">Thymus</tissue>
    </source>
</reference>
<sequence length="124" mass="14307">MEVSIDDWKNPRVGPLFQTPHRHKPTSQGSQYLAIRPSICMSQGCTNREHFSLSAAFKEAMRERERVTLMSEQIPGTVLGKLLFSESILVCTNKLKCFLSCFMIYIEEILTNFSCLENKRDTWN</sequence>
<dbReference type="AlphaFoldDB" id="B4E0A8"/>
<name>B4E0A8_HUMAN</name>